<dbReference type="InterPro" id="IPR001763">
    <property type="entry name" value="Rhodanese-like_dom"/>
</dbReference>
<dbReference type="OrthoDB" id="9808735at2"/>
<keyword evidence="6" id="KW-1185">Reference proteome</keyword>
<evidence type="ECO:0000313" key="8">
    <source>
        <dbReference type="Proteomes" id="UP000305423"/>
    </source>
</evidence>
<dbReference type="EMBL" id="PNEL01000067">
    <property type="protein sequence ID" value="TMN73571.1"/>
    <property type="molecule type" value="Genomic_DNA"/>
</dbReference>
<feature type="domain" description="Rhodanese" evidence="2">
    <location>
        <begin position="50"/>
        <end position="141"/>
    </location>
</feature>
<dbReference type="PANTHER" id="PTHR43031:SF18">
    <property type="entry name" value="RHODANESE-RELATED SULFURTRANSFERASES"/>
    <property type="match status" value="1"/>
</dbReference>
<evidence type="ECO:0000313" key="4">
    <source>
        <dbReference type="EMBL" id="AXR03978.1"/>
    </source>
</evidence>
<reference evidence="3 6" key="1">
    <citation type="submission" date="2015-06" db="EMBL/GenBank/DDBJ databases">
        <authorList>
            <person name="Xie B.-B."/>
            <person name="Rong J.-C."/>
            <person name="Qin Q.-L."/>
            <person name="Zhang Y.-Z."/>
        </authorList>
    </citation>
    <scope>NUCLEOTIDE SEQUENCE [LARGE SCALE GENOMIC DNA]</scope>
    <source>
        <strain evidence="3 6">JCM 20779</strain>
    </source>
</reference>
<dbReference type="EMBL" id="CP011924">
    <property type="protein sequence ID" value="ATD07702.1"/>
    <property type="molecule type" value="Genomic_DNA"/>
</dbReference>
<evidence type="ECO:0000259" key="2">
    <source>
        <dbReference type="PROSITE" id="PS50206"/>
    </source>
</evidence>
<dbReference type="PANTHER" id="PTHR43031">
    <property type="entry name" value="FAD-DEPENDENT OXIDOREDUCTASE"/>
    <property type="match status" value="1"/>
</dbReference>
<dbReference type="InterPro" id="IPR050229">
    <property type="entry name" value="GlpE_sulfurtransferase"/>
</dbReference>
<proteinExistence type="predicted"/>
<dbReference type="SMART" id="SM00450">
    <property type="entry name" value="RHOD"/>
    <property type="match status" value="1"/>
</dbReference>
<dbReference type="PROSITE" id="PS50206">
    <property type="entry name" value="RHODANESE_3"/>
    <property type="match status" value="1"/>
</dbReference>
<keyword evidence="1" id="KW-0812">Transmembrane</keyword>
<dbReference type="InterPro" id="IPR036873">
    <property type="entry name" value="Rhodanese-like_dom_sf"/>
</dbReference>
<evidence type="ECO:0000256" key="1">
    <source>
        <dbReference type="SAM" id="Phobius"/>
    </source>
</evidence>
<name>A0A0F4NMH8_PSEO7</name>
<dbReference type="GeneID" id="98336993"/>
<dbReference type="Proteomes" id="UP000305423">
    <property type="component" value="Unassembled WGS sequence"/>
</dbReference>
<keyword evidence="1" id="KW-0472">Membrane</keyword>
<evidence type="ECO:0000313" key="7">
    <source>
        <dbReference type="Proteomes" id="UP000258102"/>
    </source>
</evidence>
<reference evidence="5" key="5">
    <citation type="submission" date="2019-09" db="EMBL/GenBank/DDBJ databases">
        <title>Co-occurence of chitin degradation, pigmentation and bioactivity in marine Pseudoalteromonas.</title>
        <authorList>
            <person name="Sonnenschein E.C."/>
            <person name="Bech P.K."/>
        </authorList>
    </citation>
    <scope>NUCLEOTIDE SEQUENCE</scope>
    <source>
        <strain evidence="5">S1607</strain>
    </source>
</reference>
<dbReference type="Pfam" id="PF00581">
    <property type="entry name" value="Rhodanese"/>
    <property type="match status" value="1"/>
</dbReference>
<gene>
    <name evidence="5" type="ORF">CWB74_20650</name>
    <name evidence="4" type="ORF">D0511_15600</name>
    <name evidence="3" type="ORF">PPIS_a2797</name>
</gene>
<dbReference type="KEGG" id="ppis:B1L02_02165"/>
<dbReference type="Proteomes" id="UP000016521">
    <property type="component" value="Chromosome I"/>
</dbReference>
<dbReference type="CDD" id="cd00158">
    <property type="entry name" value="RHOD"/>
    <property type="match status" value="1"/>
</dbReference>
<reference evidence="5 8" key="2">
    <citation type="submission" date="2017-12" db="EMBL/GenBank/DDBJ databases">
        <authorList>
            <person name="Paulsen S."/>
            <person name="Gram L.K."/>
        </authorList>
    </citation>
    <scope>NUCLEOTIDE SEQUENCE [LARGE SCALE GENOMIC DNA]</scope>
    <source>
        <strain evidence="5 8">S1607</strain>
    </source>
</reference>
<protein>
    <submittedName>
        <fullName evidence="4">Rhodanese-like domain-containing protein</fullName>
    </submittedName>
</protein>
<evidence type="ECO:0000313" key="3">
    <source>
        <dbReference type="EMBL" id="ATD07702.1"/>
    </source>
</evidence>
<dbReference type="EMBL" id="CP031761">
    <property type="protein sequence ID" value="AXR03978.1"/>
    <property type="molecule type" value="Genomic_DNA"/>
</dbReference>
<reference evidence="4 7" key="3">
    <citation type="submission" date="2018-08" db="EMBL/GenBank/DDBJ databases">
        <title>Whole Genome Sequences of Two Pseudoalteromonas piscicida Strains, DE1-A and DE2-A, which Exhibit Strong Antibacterial Activity against Vibrio vulnificus.</title>
        <authorList>
            <person name="Richards G.P."/>
            <person name="Needleman D.S."/>
            <person name="Watson M.A."/>
            <person name="Polson S.W."/>
        </authorList>
    </citation>
    <scope>NUCLEOTIDE SEQUENCE [LARGE SCALE GENOMIC DNA]</scope>
    <source>
        <strain evidence="4 7">DE2-A</strain>
    </source>
</reference>
<organism evidence="4 7">
    <name type="scientific">Pseudoalteromonas piscicida</name>
    <dbReference type="NCBI Taxonomy" id="43662"/>
    <lineage>
        <taxon>Bacteria</taxon>
        <taxon>Pseudomonadati</taxon>
        <taxon>Pseudomonadota</taxon>
        <taxon>Gammaproteobacteria</taxon>
        <taxon>Alteromonadales</taxon>
        <taxon>Pseudoalteromonadaceae</taxon>
        <taxon>Pseudoalteromonas</taxon>
    </lineage>
</organism>
<evidence type="ECO:0000313" key="5">
    <source>
        <dbReference type="EMBL" id="TMN73571.1"/>
    </source>
</evidence>
<evidence type="ECO:0000313" key="6">
    <source>
        <dbReference type="Proteomes" id="UP000016521"/>
    </source>
</evidence>
<dbReference type="AlphaFoldDB" id="A0A0F4NMH8"/>
<reference evidence="8" key="4">
    <citation type="submission" date="2019-06" db="EMBL/GenBank/DDBJ databases">
        <title>Co-occurence of chitin degradation, pigmentation and bioactivity in marine Pseudoalteromonas.</title>
        <authorList>
            <person name="Sonnenschein E.C."/>
            <person name="Bech P.K."/>
        </authorList>
    </citation>
    <scope>NUCLEOTIDE SEQUENCE [LARGE SCALE GENOMIC DNA]</scope>
    <source>
        <strain evidence="8">S1607</strain>
    </source>
</reference>
<dbReference type="Proteomes" id="UP000258102">
    <property type="component" value="Chromosome 1"/>
</dbReference>
<accession>A0A0F4NMH8</accession>
<feature type="transmembrane region" description="Helical" evidence="1">
    <location>
        <begin position="12"/>
        <end position="30"/>
    </location>
</feature>
<keyword evidence="1" id="KW-1133">Transmembrane helix</keyword>
<sequence>MEQYVAFLGNHPVLSIIWVVLAAMLVSSWFKSQFSKIRQINPQQLTMLVNRQDGQVLDMRAAKEFNQGHIAGSEQVNAEKLKQKDFAGLEKHKSKPIILVCNTGMTASAVADNMHKAGFEQVYVLSGGIGAWQSAGLPISNGK</sequence>
<dbReference type="Gene3D" id="3.40.250.10">
    <property type="entry name" value="Rhodanese-like domain"/>
    <property type="match status" value="1"/>
</dbReference>
<dbReference type="SUPFAM" id="SSF52821">
    <property type="entry name" value="Rhodanese/Cell cycle control phosphatase"/>
    <property type="match status" value="1"/>
</dbReference>
<dbReference type="RefSeq" id="WP_010378806.1">
    <property type="nucleotide sequence ID" value="NZ_CP011924.1"/>
</dbReference>